<dbReference type="Pfam" id="PF02348">
    <property type="entry name" value="CTP_transf_3"/>
    <property type="match status" value="1"/>
</dbReference>
<dbReference type="InterPro" id="IPR029044">
    <property type="entry name" value="Nucleotide-diphossugar_trans"/>
</dbReference>
<gene>
    <name evidence="1" type="ORF">A3G58_02845</name>
</gene>
<protein>
    <recommendedName>
        <fullName evidence="3">Cytidylyltransferase</fullName>
    </recommendedName>
</protein>
<dbReference type="AlphaFoldDB" id="A0A1G1ZFG1"/>
<dbReference type="PANTHER" id="PTHR21485">
    <property type="entry name" value="HAD SUPERFAMILY MEMBERS CMAS AND KDSC"/>
    <property type="match status" value="1"/>
</dbReference>
<name>A0A1G1ZFG1_9BACT</name>
<dbReference type="InterPro" id="IPR003329">
    <property type="entry name" value="Cytidylyl_trans"/>
</dbReference>
<dbReference type="EMBL" id="MHJD01000009">
    <property type="protein sequence ID" value="OGY62587.1"/>
    <property type="molecule type" value="Genomic_DNA"/>
</dbReference>
<accession>A0A1G1ZFG1</accession>
<organism evidence="1 2">
    <name type="scientific">Candidatus Colwellbacteria bacterium RIFCSPLOWO2_12_FULL_46_17</name>
    <dbReference type="NCBI Taxonomy" id="1797695"/>
    <lineage>
        <taxon>Bacteria</taxon>
        <taxon>Candidatus Colwelliibacteriota</taxon>
    </lineage>
</organism>
<dbReference type="Gene3D" id="3.90.550.10">
    <property type="entry name" value="Spore Coat Polysaccharide Biosynthesis Protein SpsA, Chain A"/>
    <property type="match status" value="1"/>
</dbReference>
<reference evidence="1 2" key="1">
    <citation type="journal article" date="2016" name="Nat. Commun.">
        <title>Thousands of microbial genomes shed light on interconnected biogeochemical processes in an aquifer system.</title>
        <authorList>
            <person name="Anantharaman K."/>
            <person name="Brown C.T."/>
            <person name="Hug L.A."/>
            <person name="Sharon I."/>
            <person name="Castelle C.J."/>
            <person name="Probst A.J."/>
            <person name="Thomas B.C."/>
            <person name="Singh A."/>
            <person name="Wilkins M.J."/>
            <person name="Karaoz U."/>
            <person name="Brodie E.L."/>
            <person name="Williams K.H."/>
            <person name="Hubbard S.S."/>
            <person name="Banfield J.F."/>
        </authorList>
    </citation>
    <scope>NUCLEOTIDE SEQUENCE [LARGE SCALE GENOMIC DNA]</scope>
</reference>
<comment type="caution">
    <text evidence="1">The sequence shown here is derived from an EMBL/GenBank/DDBJ whole genome shotgun (WGS) entry which is preliminary data.</text>
</comment>
<evidence type="ECO:0000313" key="1">
    <source>
        <dbReference type="EMBL" id="OGY62587.1"/>
    </source>
</evidence>
<dbReference type="GO" id="GO:0008781">
    <property type="term" value="F:N-acylneuraminate cytidylyltransferase activity"/>
    <property type="evidence" value="ECO:0007669"/>
    <property type="project" value="TreeGrafter"/>
</dbReference>
<sequence length="244" mass="27664">MINDQKVFALIGARGGSKSIPKKNIVDLGGFPLIAYSIAMAKLSKYIDRIIVSTDDEEIADASRKYGAEVPFMRPAELASDTSHDLGFVKHFIDWAHKENSRPPDLIVHLRPTTPLRDPRLVNEAIKKISERNDATSLRSAHELNEPPQKYFKLDEDFFVGYIDDVKDQNVARQVFPKAYYPNGYVDVLKSDFIVGSQQMHGDKILSFITPVTSEVDGEEDLKYIRYTLAENGSEVYSYLKKKF</sequence>
<evidence type="ECO:0008006" key="3">
    <source>
        <dbReference type="Google" id="ProtNLM"/>
    </source>
</evidence>
<proteinExistence type="predicted"/>
<dbReference type="SUPFAM" id="SSF53448">
    <property type="entry name" value="Nucleotide-diphospho-sugar transferases"/>
    <property type="match status" value="1"/>
</dbReference>
<dbReference type="CDD" id="cd02513">
    <property type="entry name" value="CMP-NeuAc_Synthase"/>
    <property type="match status" value="1"/>
</dbReference>
<evidence type="ECO:0000313" key="2">
    <source>
        <dbReference type="Proteomes" id="UP000177801"/>
    </source>
</evidence>
<dbReference type="PANTHER" id="PTHR21485:SF6">
    <property type="entry name" value="N-ACYLNEURAMINATE CYTIDYLYLTRANSFERASE-RELATED"/>
    <property type="match status" value="1"/>
</dbReference>
<dbReference type="InterPro" id="IPR050793">
    <property type="entry name" value="CMP-NeuNAc_synthase"/>
</dbReference>
<dbReference type="Proteomes" id="UP000177801">
    <property type="component" value="Unassembled WGS sequence"/>
</dbReference>